<feature type="transmembrane region" description="Helical" evidence="1">
    <location>
        <begin position="43"/>
        <end position="62"/>
    </location>
</feature>
<dbReference type="STRING" id="1123010.SAMN02745724_04297"/>
<keyword evidence="1" id="KW-0472">Membrane</keyword>
<keyword evidence="1" id="KW-1133">Transmembrane helix</keyword>
<proteinExistence type="predicted"/>
<dbReference type="InterPro" id="IPR021313">
    <property type="entry name" value="DUF2909"/>
</dbReference>
<dbReference type="EMBL" id="FOLO01000051">
    <property type="protein sequence ID" value="SFD36153.1"/>
    <property type="molecule type" value="Genomic_DNA"/>
</dbReference>
<evidence type="ECO:0000313" key="3">
    <source>
        <dbReference type="Proteomes" id="UP000198862"/>
    </source>
</evidence>
<evidence type="ECO:0000256" key="1">
    <source>
        <dbReference type="SAM" id="Phobius"/>
    </source>
</evidence>
<keyword evidence="3" id="KW-1185">Reference proteome</keyword>
<evidence type="ECO:0000313" key="2">
    <source>
        <dbReference type="EMBL" id="SFD36153.1"/>
    </source>
</evidence>
<dbReference type="Proteomes" id="UP000198862">
    <property type="component" value="Unassembled WGS sequence"/>
</dbReference>
<accession>A0A1I1RXB9</accession>
<reference evidence="2 3" key="1">
    <citation type="submission" date="2016-10" db="EMBL/GenBank/DDBJ databases">
        <authorList>
            <person name="de Groot N.N."/>
        </authorList>
    </citation>
    <scope>NUCLEOTIDE SEQUENCE [LARGE SCALE GENOMIC DNA]</scope>
    <source>
        <strain evidence="2 3">DSM 6059</strain>
    </source>
</reference>
<name>A0A1I1RXB9_9GAMM</name>
<gene>
    <name evidence="2" type="ORF">SAMN02745724_04297</name>
</gene>
<evidence type="ECO:0008006" key="4">
    <source>
        <dbReference type="Google" id="ProtNLM"/>
    </source>
</evidence>
<dbReference type="AlphaFoldDB" id="A0A1I1RXB9"/>
<dbReference type="Pfam" id="PF11137">
    <property type="entry name" value="DUF2909"/>
    <property type="match status" value="1"/>
</dbReference>
<dbReference type="RefSeq" id="WP_091989563.1">
    <property type="nucleotide sequence ID" value="NZ_FOLO01000051.1"/>
</dbReference>
<feature type="transmembrane region" description="Helical" evidence="1">
    <location>
        <begin position="6"/>
        <end position="23"/>
    </location>
</feature>
<keyword evidence="1" id="KW-0812">Transmembrane</keyword>
<sequence>MLVKIIIVLLLLFIVFNLFKALFVMLKNDPDGPSMSQLLGRRVLFSAIAMIVIIAAIMLGLITPNSGPF</sequence>
<organism evidence="2 3">
    <name type="scientific">Pseudoalteromonas denitrificans DSM 6059</name>
    <dbReference type="NCBI Taxonomy" id="1123010"/>
    <lineage>
        <taxon>Bacteria</taxon>
        <taxon>Pseudomonadati</taxon>
        <taxon>Pseudomonadota</taxon>
        <taxon>Gammaproteobacteria</taxon>
        <taxon>Alteromonadales</taxon>
        <taxon>Pseudoalteromonadaceae</taxon>
        <taxon>Pseudoalteromonas</taxon>
    </lineage>
</organism>
<protein>
    <recommendedName>
        <fullName evidence="4">DUF2909 domain-containing protein</fullName>
    </recommendedName>
</protein>